<reference evidence="3" key="1">
    <citation type="submission" date="2017-02" db="UniProtKB">
        <authorList>
            <consortium name="WormBaseParasite"/>
        </authorList>
    </citation>
    <scope>IDENTIFICATION</scope>
</reference>
<gene>
    <name evidence="1" type="ORF">HPLM_LOCUS19614</name>
</gene>
<protein>
    <submittedName>
        <fullName evidence="1 3">Uncharacterized protein</fullName>
    </submittedName>
</protein>
<dbReference type="AlphaFoldDB" id="A0A0N4X5I0"/>
<reference evidence="1 2" key="2">
    <citation type="submission" date="2018-11" db="EMBL/GenBank/DDBJ databases">
        <authorList>
            <consortium name="Pathogen Informatics"/>
        </authorList>
    </citation>
    <scope>NUCLEOTIDE SEQUENCE [LARGE SCALE GENOMIC DNA]</scope>
    <source>
        <strain evidence="1 2">MHpl1</strain>
    </source>
</reference>
<dbReference type="EMBL" id="UZAF01021451">
    <property type="protein sequence ID" value="VDO78267.1"/>
    <property type="molecule type" value="Genomic_DNA"/>
</dbReference>
<dbReference type="OrthoDB" id="5869902at2759"/>
<dbReference type="WBParaSite" id="HPLM_0001962201-mRNA-1">
    <property type="protein sequence ID" value="HPLM_0001962201-mRNA-1"/>
    <property type="gene ID" value="HPLM_0001962201"/>
</dbReference>
<evidence type="ECO:0000313" key="3">
    <source>
        <dbReference type="WBParaSite" id="HPLM_0001962201-mRNA-1"/>
    </source>
</evidence>
<organism evidence="3">
    <name type="scientific">Haemonchus placei</name>
    <name type="common">Barber's pole worm</name>
    <dbReference type="NCBI Taxonomy" id="6290"/>
    <lineage>
        <taxon>Eukaryota</taxon>
        <taxon>Metazoa</taxon>
        <taxon>Ecdysozoa</taxon>
        <taxon>Nematoda</taxon>
        <taxon>Chromadorea</taxon>
        <taxon>Rhabditida</taxon>
        <taxon>Rhabditina</taxon>
        <taxon>Rhabditomorpha</taxon>
        <taxon>Strongyloidea</taxon>
        <taxon>Trichostrongylidae</taxon>
        <taxon>Haemonchus</taxon>
    </lineage>
</organism>
<accession>A0A0N4X5I0</accession>
<dbReference type="Proteomes" id="UP000268014">
    <property type="component" value="Unassembled WGS sequence"/>
</dbReference>
<sequence>MHPLMTSVLAQRQLNAAGQLFTLSDYDVITDLVRYSVDLLVFTTDFLQFLHGFHVIAMIFSVASASEDYFCIFPVFPTLPAKPSCHFSFSFFVLIKTRLI</sequence>
<keyword evidence="2" id="KW-1185">Reference proteome</keyword>
<evidence type="ECO:0000313" key="2">
    <source>
        <dbReference type="Proteomes" id="UP000268014"/>
    </source>
</evidence>
<evidence type="ECO:0000313" key="1">
    <source>
        <dbReference type="EMBL" id="VDO78267.1"/>
    </source>
</evidence>
<name>A0A0N4X5I0_HAEPC</name>
<proteinExistence type="predicted"/>